<dbReference type="EMBL" id="CACVAP010000039">
    <property type="protein sequence ID" value="CAA6803364.1"/>
    <property type="molecule type" value="Genomic_DNA"/>
</dbReference>
<proteinExistence type="predicted"/>
<dbReference type="AlphaFoldDB" id="A0A6S6SEE2"/>
<name>A0A6S6SEE2_9BACT</name>
<sequence length="65" mass="7277">MRSNINEAISSTVTDMLEAELKVSFTKKELDKMGIDVVPVSLSVNAIKNIRKTLLIRERTNPFGL</sequence>
<evidence type="ECO:0000313" key="1">
    <source>
        <dbReference type="EMBL" id="CAA6803364.1"/>
    </source>
</evidence>
<reference evidence="1" key="1">
    <citation type="submission" date="2020-01" db="EMBL/GenBank/DDBJ databases">
        <authorList>
            <person name="Meier V. D."/>
            <person name="Meier V D."/>
        </authorList>
    </citation>
    <scope>NUCLEOTIDE SEQUENCE</scope>
    <source>
        <strain evidence="1">HLG_WM_MAG_06</strain>
    </source>
</reference>
<organism evidence="1">
    <name type="scientific">uncultured Sulfurovum sp</name>
    <dbReference type="NCBI Taxonomy" id="269237"/>
    <lineage>
        <taxon>Bacteria</taxon>
        <taxon>Pseudomonadati</taxon>
        <taxon>Campylobacterota</taxon>
        <taxon>Epsilonproteobacteria</taxon>
        <taxon>Campylobacterales</taxon>
        <taxon>Sulfurovaceae</taxon>
        <taxon>Sulfurovum</taxon>
        <taxon>environmental samples</taxon>
    </lineage>
</organism>
<protein>
    <submittedName>
        <fullName evidence="1">Uncharacterized protein</fullName>
    </submittedName>
</protein>
<accession>A0A6S6SEE2</accession>
<gene>
    <name evidence="1" type="ORF">HELGO_WM3492</name>
</gene>